<evidence type="ECO:0000256" key="11">
    <source>
        <dbReference type="SAM" id="SignalP"/>
    </source>
</evidence>
<dbReference type="NCBIfam" id="NF003605">
    <property type="entry name" value="PRK05257.1-4"/>
    <property type="match status" value="1"/>
</dbReference>
<dbReference type="GO" id="GO:0008924">
    <property type="term" value="F:L-malate dehydrogenase (quinone) activity"/>
    <property type="evidence" value="ECO:0007669"/>
    <property type="project" value="UniProtKB-UniRule"/>
</dbReference>
<reference evidence="12 13" key="1">
    <citation type="submission" date="2018-06" db="EMBL/GenBank/DDBJ databases">
        <authorList>
            <consortium name="Pathogen Informatics"/>
            <person name="Doyle S."/>
        </authorList>
    </citation>
    <scope>NUCLEOTIDE SEQUENCE [LARGE SCALE GENOMIC DNA]</scope>
    <source>
        <strain evidence="12 13">NCTC8782</strain>
    </source>
</reference>
<dbReference type="SUPFAM" id="SSF51905">
    <property type="entry name" value="FAD/NAD(P)-binding domain"/>
    <property type="match status" value="1"/>
</dbReference>
<dbReference type="RefSeq" id="WP_101741544.1">
    <property type="nucleotide sequence ID" value="NZ_JADWNJ010000005.1"/>
</dbReference>
<evidence type="ECO:0000256" key="9">
    <source>
        <dbReference type="HAMAP-Rule" id="MF_00212"/>
    </source>
</evidence>
<keyword evidence="8 9" id="KW-0560">Oxidoreductase</keyword>
<comment type="pathway">
    <text evidence="3 9">Carbohydrate metabolism; tricarboxylic acid cycle; oxaloacetate from (S)-malate (quinone route): step 1/1.</text>
</comment>
<feature type="chain" id="PRO_5040139420" description="Probable malate:quinone oxidoreductase" evidence="11">
    <location>
        <begin position="27"/>
        <end position="553"/>
    </location>
</feature>
<dbReference type="AlphaFoldDB" id="A0A9Q8E8F0"/>
<feature type="signal peptide" evidence="11">
    <location>
        <begin position="1"/>
        <end position="26"/>
    </location>
</feature>
<comment type="similarity">
    <text evidence="4 9">Belongs to the MQO family.</text>
</comment>
<evidence type="ECO:0000256" key="3">
    <source>
        <dbReference type="ARBA" id="ARBA00005012"/>
    </source>
</evidence>
<protein>
    <recommendedName>
        <fullName evidence="9">Probable malate:quinone oxidoreductase</fullName>
        <ecNumber evidence="9">1.1.5.4</ecNumber>
    </recommendedName>
    <alternativeName>
        <fullName evidence="9">MQO</fullName>
    </alternativeName>
    <alternativeName>
        <fullName evidence="9">Malate dehydrogenase [quinone]</fullName>
    </alternativeName>
</protein>
<dbReference type="PANTHER" id="PTHR43104">
    <property type="entry name" value="L-2-HYDROXYGLUTARATE DEHYDROGENASE, MITOCHONDRIAL"/>
    <property type="match status" value="1"/>
</dbReference>
<evidence type="ECO:0000256" key="6">
    <source>
        <dbReference type="ARBA" id="ARBA00022630"/>
    </source>
</evidence>
<keyword evidence="11" id="KW-0732">Signal</keyword>
<dbReference type="Pfam" id="PF06039">
    <property type="entry name" value="Mqo"/>
    <property type="match status" value="1"/>
</dbReference>
<dbReference type="NCBIfam" id="TIGR01320">
    <property type="entry name" value="mal_quin_oxido"/>
    <property type="match status" value="1"/>
</dbReference>
<dbReference type="Proteomes" id="UP000255286">
    <property type="component" value="Unassembled WGS sequence"/>
</dbReference>
<evidence type="ECO:0000313" key="12">
    <source>
        <dbReference type="EMBL" id="SUX80439.1"/>
    </source>
</evidence>
<dbReference type="PANTHER" id="PTHR43104:SF2">
    <property type="entry name" value="L-2-HYDROXYGLUTARATE DEHYDROGENASE, MITOCHONDRIAL"/>
    <property type="match status" value="1"/>
</dbReference>
<evidence type="ECO:0000313" key="13">
    <source>
        <dbReference type="Proteomes" id="UP000255286"/>
    </source>
</evidence>
<keyword evidence="5 9" id="KW-0816">Tricarboxylic acid cycle</keyword>
<name>A0A9Q8E8F0_9ENTR</name>
<dbReference type="GO" id="GO:0006099">
    <property type="term" value="P:tricarboxylic acid cycle"/>
    <property type="evidence" value="ECO:0007669"/>
    <property type="project" value="UniProtKB-UniRule"/>
</dbReference>
<evidence type="ECO:0000256" key="4">
    <source>
        <dbReference type="ARBA" id="ARBA00006389"/>
    </source>
</evidence>
<keyword evidence="7 9" id="KW-0274">FAD</keyword>
<accession>A0A9Q8E8F0</accession>
<comment type="cofactor">
    <cofactor evidence="2 9">
        <name>FAD</name>
        <dbReference type="ChEBI" id="CHEBI:57692"/>
    </cofactor>
</comment>
<dbReference type="NCBIfam" id="NF003606">
    <property type="entry name" value="PRK05257.2-1"/>
    <property type="match status" value="1"/>
</dbReference>
<dbReference type="InterPro" id="IPR006231">
    <property type="entry name" value="MQO"/>
</dbReference>
<evidence type="ECO:0000256" key="2">
    <source>
        <dbReference type="ARBA" id="ARBA00001974"/>
    </source>
</evidence>
<evidence type="ECO:0000256" key="1">
    <source>
        <dbReference type="ARBA" id="ARBA00001139"/>
    </source>
</evidence>
<dbReference type="HAMAP" id="MF_00212">
    <property type="entry name" value="MQO"/>
    <property type="match status" value="1"/>
</dbReference>
<comment type="catalytic activity">
    <reaction evidence="1 9">
        <text>(S)-malate + a quinone = a quinol + oxaloacetate</text>
        <dbReference type="Rhea" id="RHEA:46012"/>
        <dbReference type="ChEBI" id="CHEBI:15589"/>
        <dbReference type="ChEBI" id="CHEBI:16452"/>
        <dbReference type="ChEBI" id="CHEBI:24646"/>
        <dbReference type="ChEBI" id="CHEBI:132124"/>
        <dbReference type="EC" id="1.1.5.4"/>
    </reaction>
</comment>
<sequence>MKKVTAMLFTMAVGLNVVSMAAKAKAAEEQETDVLLIGGGIMSATLGTYLQELEPQWSMTMVERLDGVAQESSNGWNNAGTGHSALMELNYTPKKADGSISIEKAVEINEAFQISRQFWAYQVNNGVMHEPRSFITTVPHMSFVWGDENVNFLRARYTALQQSTLFRGMRYSEDHAQIKEWAPLVMEGRDPKQKVAATRTEIGTDVNYGEITRQLIASLQKKPNFALQLSTEVRGFKRNADNSWTVTVADLKNNEAEHAIKAKFVFIGAGGAALKLLQETDIPEAKGYAGFPVGGQFLVAENPDVVNRHLAKVYGQASVGAPPMSVPHIDTRILDGKRVVLFGPFATFSTKFLKNGSLWDLLSSTTTSNFMPMVNVGLDNFDLVKYLVSQVMLSDDDRFAALQEYYPQAKKEDWRLWQAGQRVQIIKSDAEKGGVLRLGTEVVSDKEGTIAALLGASPGASTAAPIMLHLMEKVFKDKVASPEWQAKLKTIIPSYGTKLNGNVEATEQELQYTSEVLGLKYDKPQVADEAPKPQLKPQAQPQPEQKAVADIAL</sequence>
<dbReference type="EMBL" id="UIGT01000001">
    <property type="protein sequence ID" value="SUX80439.1"/>
    <property type="molecule type" value="Genomic_DNA"/>
</dbReference>
<dbReference type="NCBIfam" id="NF003603">
    <property type="entry name" value="PRK05257.1-1"/>
    <property type="match status" value="1"/>
</dbReference>
<dbReference type="Gene3D" id="3.50.50.60">
    <property type="entry name" value="FAD/NAD(P)-binding domain"/>
    <property type="match status" value="1"/>
</dbReference>
<dbReference type="NCBIfam" id="NF003611">
    <property type="entry name" value="PRK05257.3-2"/>
    <property type="match status" value="1"/>
</dbReference>
<evidence type="ECO:0000256" key="10">
    <source>
        <dbReference type="SAM" id="MobiDB-lite"/>
    </source>
</evidence>
<comment type="caution">
    <text evidence="12">The sequence shown here is derived from an EMBL/GenBank/DDBJ whole genome shotgun (WGS) entry which is preliminary data.</text>
</comment>
<gene>
    <name evidence="9 12" type="primary">mqo</name>
    <name evidence="12" type="ORF">NCTC8782_03033</name>
</gene>
<evidence type="ECO:0000256" key="5">
    <source>
        <dbReference type="ARBA" id="ARBA00022532"/>
    </source>
</evidence>
<keyword evidence="6 9" id="KW-0285">Flavoprotein</keyword>
<evidence type="ECO:0000256" key="8">
    <source>
        <dbReference type="ARBA" id="ARBA00023002"/>
    </source>
</evidence>
<dbReference type="InterPro" id="IPR036188">
    <property type="entry name" value="FAD/NAD-bd_sf"/>
</dbReference>
<dbReference type="EC" id="1.1.5.4" evidence="9"/>
<dbReference type="NCBIfam" id="NF009875">
    <property type="entry name" value="PRK13339.1"/>
    <property type="match status" value="1"/>
</dbReference>
<organism evidence="12 13">
    <name type="scientific">Citrobacter youngae</name>
    <dbReference type="NCBI Taxonomy" id="133448"/>
    <lineage>
        <taxon>Bacteria</taxon>
        <taxon>Pseudomonadati</taxon>
        <taxon>Pseudomonadota</taxon>
        <taxon>Gammaproteobacteria</taxon>
        <taxon>Enterobacterales</taxon>
        <taxon>Enterobacteriaceae</taxon>
        <taxon>Citrobacter</taxon>
        <taxon>Citrobacter freundii complex</taxon>
    </lineage>
</organism>
<feature type="region of interest" description="Disordered" evidence="10">
    <location>
        <begin position="523"/>
        <end position="553"/>
    </location>
</feature>
<feature type="compositionally biased region" description="Low complexity" evidence="10">
    <location>
        <begin position="532"/>
        <end position="546"/>
    </location>
</feature>
<dbReference type="GO" id="GO:0047545">
    <property type="term" value="F:(S)-2-hydroxyglutarate dehydrogenase activity"/>
    <property type="evidence" value="ECO:0007669"/>
    <property type="project" value="TreeGrafter"/>
</dbReference>
<proteinExistence type="inferred from homology"/>
<evidence type="ECO:0000256" key="7">
    <source>
        <dbReference type="ARBA" id="ARBA00022827"/>
    </source>
</evidence>